<gene>
    <name evidence="1" type="ORF">SO802_023631</name>
</gene>
<organism evidence="1 2">
    <name type="scientific">Lithocarpus litseifolius</name>
    <dbReference type="NCBI Taxonomy" id="425828"/>
    <lineage>
        <taxon>Eukaryota</taxon>
        <taxon>Viridiplantae</taxon>
        <taxon>Streptophyta</taxon>
        <taxon>Embryophyta</taxon>
        <taxon>Tracheophyta</taxon>
        <taxon>Spermatophyta</taxon>
        <taxon>Magnoliopsida</taxon>
        <taxon>eudicotyledons</taxon>
        <taxon>Gunneridae</taxon>
        <taxon>Pentapetalae</taxon>
        <taxon>rosids</taxon>
        <taxon>fabids</taxon>
        <taxon>Fagales</taxon>
        <taxon>Fagaceae</taxon>
        <taxon>Lithocarpus</taxon>
    </lineage>
</organism>
<protein>
    <submittedName>
        <fullName evidence="1">Uncharacterized protein</fullName>
    </submittedName>
</protein>
<comment type="caution">
    <text evidence="1">The sequence shown here is derived from an EMBL/GenBank/DDBJ whole genome shotgun (WGS) entry which is preliminary data.</text>
</comment>
<reference evidence="1 2" key="1">
    <citation type="submission" date="2024-01" db="EMBL/GenBank/DDBJ databases">
        <title>A telomere-to-telomere, gap-free genome of sweet tea (Lithocarpus litseifolius).</title>
        <authorList>
            <person name="Zhou J."/>
        </authorList>
    </citation>
    <scope>NUCLEOTIDE SEQUENCE [LARGE SCALE GENOMIC DNA]</scope>
    <source>
        <strain evidence="1">Zhou-2022a</strain>
        <tissue evidence="1">Leaf</tissue>
    </source>
</reference>
<dbReference type="PANTHER" id="PTHR33116:SF86">
    <property type="entry name" value="REVERSE TRANSCRIPTASE DOMAIN-CONTAINING PROTEIN"/>
    <property type="match status" value="1"/>
</dbReference>
<dbReference type="PANTHER" id="PTHR33116">
    <property type="entry name" value="REVERSE TRANSCRIPTASE ZINC-BINDING DOMAIN-CONTAINING PROTEIN-RELATED-RELATED"/>
    <property type="match status" value="1"/>
</dbReference>
<dbReference type="Proteomes" id="UP001459277">
    <property type="component" value="Unassembled WGS sequence"/>
</dbReference>
<sequence>MDMLSMYEDVSGQKINREKTALFFSKSVIEADRQIIKGVLGVREIQHYEKYLGLPALTGKGKKESFNYIKERVWRKLQGWEGKLLSQAGREVLIKAVIQAIPTYAMGCFKLPIGLCNEIEMMTRKFWWGQRGDKRKIHWVKWSEMTKSKSEGGMGFRDLALHNDSLLAKQALRLLQDQSSLFYKVFKPRFFPNCSIMEAEESSRGSYAWRSILYGRDVIKRGACWRIGTGQKVQIWQHAWLPSKPPTRVLSPVLEG</sequence>
<proteinExistence type="predicted"/>
<name>A0AAW2C887_9ROSI</name>
<accession>A0AAW2C887</accession>
<keyword evidence="2" id="KW-1185">Reference proteome</keyword>
<evidence type="ECO:0000313" key="2">
    <source>
        <dbReference type="Proteomes" id="UP001459277"/>
    </source>
</evidence>
<dbReference type="AlphaFoldDB" id="A0AAW2C887"/>
<dbReference type="EMBL" id="JAZDWU010000008">
    <property type="protein sequence ID" value="KAK9993928.1"/>
    <property type="molecule type" value="Genomic_DNA"/>
</dbReference>
<evidence type="ECO:0000313" key="1">
    <source>
        <dbReference type="EMBL" id="KAK9993928.1"/>
    </source>
</evidence>